<dbReference type="SUPFAM" id="SSF53649">
    <property type="entry name" value="Alkaline phosphatase-like"/>
    <property type="match status" value="1"/>
</dbReference>
<dbReference type="Gene3D" id="3.40.720.10">
    <property type="entry name" value="Alkaline Phosphatase, subunit A"/>
    <property type="match status" value="1"/>
</dbReference>
<evidence type="ECO:0000313" key="6">
    <source>
        <dbReference type="EMBL" id="KAK5976364.1"/>
    </source>
</evidence>
<organism evidence="6 7">
    <name type="scientific">Trichostrongylus colubriformis</name>
    <name type="common">Black scour worm</name>
    <dbReference type="NCBI Taxonomy" id="6319"/>
    <lineage>
        <taxon>Eukaryota</taxon>
        <taxon>Metazoa</taxon>
        <taxon>Ecdysozoa</taxon>
        <taxon>Nematoda</taxon>
        <taxon>Chromadorea</taxon>
        <taxon>Rhabditida</taxon>
        <taxon>Rhabditina</taxon>
        <taxon>Rhabditomorpha</taxon>
        <taxon>Strongyloidea</taxon>
        <taxon>Trichostrongylidae</taxon>
        <taxon>Trichostrongylus</taxon>
    </lineage>
</organism>
<dbReference type="PRINTS" id="PR00113">
    <property type="entry name" value="ALKPHPHTASE"/>
</dbReference>
<reference evidence="6 7" key="1">
    <citation type="submission" date="2019-10" db="EMBL/GenBank/DDBJ databases">
        <title>Assembly and Annotation for the nematode Trichostrongylus colubriformis.</title>
        <authorList>
            <person name="Martin J."/>
        </authorList>
    </citation>
    <scope>NUCLEOTIDE SEQUENCE [LARGE SCALE GENOMIC DNA]</scope>
    <source>
        <strain evidence="6">G859</strain>
        <tissue evidence="6">Whole worm</tissue>
    </source>
</reference>
<dbReference type="InterPro" id="IPR017850">
    <property type="entry name" value="Alkaline_phosphatase_core_sf"/>
</dbReference>
<dbReference type="PANTHER" id="PTHR11596:SF5">
    <property type="entry name" value="ALKALINE PHOSPHATASE"/>
    <property type="match status" value="1"/>
</dbReference>
<protein>
    <recommendedName>
        <fullName evidence="1">alkaline phosphatase</fullName>
        <ecNumber evidence="1">3.1.3.1</ecNumber>
    </recommendedName>
</protein>
<keyword evidence="4" id="KW-0479">Metal-binding</keyword>
<evidence type="ECO:0000256" key="2">
    <source>
        <dbReference type="ARBA" id="ARBA00022553"/>
    </source>
</evidence>
<feature type="active site" description="Phosphoserine intermediate" evidence="3">
    <location>
        <position position="45"/>
    </location>
</feature>
<dbReference type="EC" id="3.1.3.1" evidence="1"/>
<dbReference type="Pfam" id="PF00245">
    <property type="entry name" value="Alk_phosphatase"/>
    <property type="match status" value="1"/>
</dbReference>
<keyword evidence="7" id="KW-1185">Reference proteome</keyword>
<keyword evidence="4" id="KW-0460">Magnesium</keyword>
<dbReference type="Proteomes" id="UP001331761">
    <property type="component" value="Unassembled WGS sequence"/>
</dbReference>
<feature type="binding site" evidence="4">
    <location>
        <position position="108"/>
    </location>
    <ligand>
        <name>Mg(2+)</name>
        <dbReference type="ChEBI" id="CHEBI:18420"/>
    </ligand>
</feature>
<evidence type="ECO:0000256" key="5">
    <source>
        <dbReference type="RuleBase" id="RU003946"/>
    </source>
</evidence>
<name>A0AAN8IIW2_TRICO</name>
<accession>A0AAN8IIW2</accession>
<evidence type="ECO:0000256" key="3">
    <source>
        <dbReference type="PIRSR" id="PIRSR601952-1"/>
    </source>
</evidence>
<dbReference type="GO" id="GO:0046872">
    <property type="term" value="F:metal ion binding"/>
    <property type="evidence" value="ECO:0007669"/>
    <property type="project" value="UniProtKB-KW"/>
</dbReference>
<comment type="similarity">
    <text evidence="5">Belongs to the alkaline phosphatase family.</text>
</comment>
<evidence type="ECO:0000256" key="1">
    <source>
        <dbReference type="ARBA" id="ARBA00012647"/>
    </source>
</evidence>
<evidence type="ECO:0000256" key="4">
    <source>
        <dbReference type="PIRSR" id="PIRSR601952-2"/>
    </source>
</evidence>
<dbReference type="GO" id="GO:0004035">
    <property type="term" value="F:alkaline phosphatase activity"/>
    <property type="evidence" value="ECO:0007669"/>
    <property type="project" value="UniProtKB-EC"/>
</dbReference>
<feature type="non-terminal residue" evidence="6">
    <location>
        <position position="212"/>
    </location>
</feature>
<dbReference type="InterPro" id="IPR001952">
    <property type="entry name" value="Alkaline_phosphatase"/>
</dbReference>
<dbReference type="SMART" id="SM00098">
    <property type="entry name" value="alkPPc"/>
    <property type="match status" value="1"/>
</dbReference>
<keyword evidence="2" id="KW-0597">Phosphoprotein</keyword>
<dbReference type="AlphaFoldDB" id="A0AAN8IIW2"/>
<proteinExistence type="inferred from homology"/>
<dbReference type="EMBL" id="WIXE01011949">
    <property type="protein sequence ID" value="KAK5976364.1"/>
    <property type="molecule type" value="Genomic_DNA"/>
</dbReference>
<comment type="cofactor">
    <cofactor evidence="4">
        <name>Mg(2+)</name>
        <dbReference type="ChEBI" id="CHEBI:18420"/>
    </cofactor>
    <text evidence="4">Binds 1 Mg(2+) ion.</text>
</comment>
<gene>
    <name evidence="6" type="ORF">GCK32_015955</name>
</gene>
<comment type="caution">
    <text evidence="6">The sequence shown here is derived from an EMBL/GenBank/DDBJ whole genome shotgun (WGS) entry which is preliminary data.</text>
</comment>
<evidence type="ECO:0000313" key="7">
    <source>
        <dbReference type="Proteomes" id="UP001331761"/>
    </source>
</evidence>
<dbReference type="PANTHER" id="PTHR11596">
    <property type="entry name" value="ALKALINE PHOSPHATASE"/>
    <property type="match status" value="1"/>
</dbReference>
<feature type="binding site" evidence="4">
    <location>
        <position position="106"/>
    </location>
    <ligand>
        <name>Mg(2+)</name>
        <dbReference type="ChEBI" id="CHEBI:18420"/>
    </ligand>
</feature>
<sequence>MVTSYRIAKNQRAHNDYVQAPLFFETFPYTGLVKTYSYSNHVTDSAASAVAMYTGRKVDNGYLGMRAGVLKKCTTEPDDLIEDGIGDRAVDKGIAVGVVTNTRITHGTPAALYAKGVQRKLEYDVRNKTTSEVLCSNDIALQILNRPAIEFQVLMGGGRAYLMDATRSGKRSDGRNIDVEWENSGGKRKVLRSRRELEQYEASENEKVLGEL</sequence>